<keyword evidence="11" id="KW-1185">Reference proteome</keyword>
<dbReference type="InterPro" id="IPR003607">
    <property type="entry name" value="HD/PDEase_dom"/>
</dbReference>
<dbReference type="InterPro" id="IPR023174">
    <property type="entry name" value="PDEase_CS"/>
</dbReference>
<comment type="caution">
    <text evidence="10">The sequence shown here is derived from an EMBL/GenBank/DDBJ whole genome shotgun (WGS) entry which is preliminary data.</text>
</comment>
<dbReference type="InterPro" id="IPR023088">
    <property type="entry name" value="PDEase"/>
</dbReference>
<evidence type="ECO:0000313" key="10">
    <source>
        <dbReference type="EMBL" id="CAG9316785.1"/>
    </source>
</evidence>
<feature type="binding site" evidence="4">
    <location>
        <position position="643"/>
    </location>
    <ligand>
        <name>AMP</name>
        <dbReference type="ChEBI" id="CHEBI:456215"/>
    </ligand>
</feature>
<dbReference type="PRINTS" id="PR00387">
    <property type="entry name" value="PDIESTERASE1"/>
</dbReference>
<feature type="transmembrane region" description="Helical" evidence="8">
    <location>
        <begin position="69"/>
        <end position="88"/>
    </location>
</feature>
<feature type="binding site" evidence="4">
    <location>
        <begin position="439"/>
        <end position="443"/>
    </location>
    <ligand>
        <name>AMP</name>
        <dbReference type="ChEBI" id="CHEBI:456215"/>
    </ligand>
</feature>
<feature type="transmembrane region" description="Helical" evidence="8">
    <location>
        <begin position="132"/>
        <end position="150"/>
    </location>
</feature>
<evidence type="ECO:0000256" key="8">
    <source>
        <dbReference type="SAM" id="Phobius"/>
    </source>
</evidence>
<feature type="domain" description="PDEase" evidence="9">
    <location>
        <begin position="349"/>
        <end position="689"/>
    </location>
</feature>
<feature type="binding site" evidence="5">
    <location>
        <position position="480"/>
    </location>
    <ligand>
        <name>Zn(2+)</name>
        <dbReference type="ChEBI" id="CHEBI:29105"/>
        <label>2</label>
    </ligand>
</feature>
<dbReference type="InterPro" id="IPR036971">
    <property type="entry name" value="PDEase_catalytic_dom_sf"/>
</dbReference>
<dbReference type="GO" id="GO:0046872">
    <property type="term" value="F:metal ion binding"/>
    <property type="evidence" value="ECO:0007669"/>
    <property type="project" value="UniProtKB-KW"/>
</dbReference>
<evidence type="ECO:0000256" key="5">
    <source>
        <dbReference type="PIRSR" id="PIRSR623088-3"/>
    </source>
</evidence>
<evidence type="ECO:0000256" key="6">
    <source>
        <dbReference type="RuleBase" id="RU363067"/>
    </source>
</evidence>
<feature type="transmembrane region" description="Helical" evidence="8">
    <location>
        <begin position="188"/>
        <end position="204"/>
    </location>
</feature>
<feature type="binding site" evidence="5">
    <location>
        <position position="592"/>
    </location>
    <ligand>
        <name>Zn(2+)</name>
        <dbReference type="ChEBI" id="CHEBI:29105"/>
        <label>1</label>
    </ligand>
</feature>
<sequence length="733" mass="84777">MPKDPNLPTQTLTSDPLSTSSLSSECGLKDFYRITLKFKNKSLEKEFKESILFGKKKFHEFYPMQGKHFFLSFYGTMLVYILMYILVYATDNLYSKIFEFQVISLALVLIFSIIIFCLSYHTRIFRKFRIDILQFNYFSFGVFLILNNPPVQVAIFGDEADVYISSLPGLLVILGVSKFVLYTNYFEFGITNICLAIIYLISHLPSKQSLITTLLELAIYVFQIVYETAKFYQVEVKLRYHFQLLQADAELEKDNGTNDGPKSEIEEVTSWLIESLELIESLISQASAASKLQLARVLELLNKTSKTITSKRNIYSTDIEIITKHMDKDDREFIKQAWSDQNSLNSKSTNRIRVRKTSELFKLKAYDVFELNGILRQIGKNWNFDTFFLKECTENKPLLITGKYCAKKYRLDEAFSIQEKIYIEFFEKLESLYKQNPYHNSTHAADVLASFLYITNKSCLSDALLEVEILASIIANLGHDVAHPGFTNRFLINKKDELAIRYNDASVLESMHCSTIFQIVLTPETNIFISLDKDQWIAARKFIVEMILATDMGRHFDLLGQFRAKIMNNSSRPLETPENRIDVLRMTIKAADIGHAAKVRELHERWSVLVVEEFFNQGDIEKTLNQPISMYCDRDTTDISKSQAGFIKNIALPLYEALNSYLISSAIDENCIEQLKINQSNWEFMSNKHRMLSHCSIEPSSDYQELVNKYIPLRRGSTHTLDKKDLEDDPWIL</sequence>
<dbReference type="GO" id="GO:0004114">
    <property type="term" value="F:3',5'-cyclic-nucleotide phosphodiesterase activity"/>
    <property type="evidence" value="ECO:0007669"/>
    <property type="project" value="InterPro"/>
</dbReference>
<keyword evidence="2 6" id="KW-0378">Hydrolase</keyword>
<dbReference type="InterPro" id="IPR002073">
    <property type="entry name" value="PDEase_catalytic_dom"/>
</dbReference>
<feature type="active site" description="Proton donor" evidence="3">
    <location>
        <position position="439"/>
    </location>
</feature>
<comment type="cofactor">
    <cofactor evidence="6">
        <name>a divalent metal cation</name>
        <dbReference type="ChEBI" id="CHEBI:60240"/>
    </cofactor>
    <text evidence="6">Binds 2 divalent metal cations per subunit. Site 1 may preferentially bind zinc ions, while site 2 has a preference for magnesium and/or manganese ions.</text>
</comment>
<feature type="binding site" evidence="4">
    <location>
        <position position="592"/>
    </location>
    <ligand>
        <name>AMP</name>
        <dbReference type="ChEBI" id="CHEBI:456215"/>
    </ligand>
</feature>
<evidence type="ECO:0000313" key="11">
    <source>
        <dbReference type="Proteomes" id="UP001162131"/>
    </source>
</evidence>
<protein>
    <recommendedName>
        <fullName evidence="6">Phosphodiesterase</fullName>
        <ecNumber evidence="6">3.1.4.-</ecNumber>
    </recommendedName>
</protein>
<feature type="transmembrane region" description="Helical" evidence="8">
    <location>
        <begin position="162"/>
        <end position="181"/>
    </location>
</feature>
<feature type="binding site" evidence="5">
    <location>
        <position position="480"/>
    </location>
    <ligand>
        <name>Zn(2+)</name>
        <dbReference type="ChEBI" id="CHEBI:29105"/>
        <label>1</label>
    </ligand>
</feature>
<feature type="binding site" evidence="5">
    <location>
        <position position="479"/>
    </location>
    <ligand>
        <name>Zn(2+)</name>
        <dbReference type="ChEBI" id="CHEBI:29105"/>
        <label>1</label>
    </ligand>
</feature>
<feature type="region of interest" description="Disordered" evidence="7">
    <location>
        <begin position="1"/>
        <end position="22"/>
    </location>
</feature>
<dbReference type="SUPFAM" id="SSF109604">
    <property type="entry name" value="HD-domain/PDEase-like"/>
    <property type="match status" value="1"/>
</dbReference>
<dbReference type="EMBL" id="CAJZBQ010000016">
    <property type="protein sequence ID" value="CAG9316785.1"/>
    <property type="molecule type" value="Genomic_DNA"/>
</dbReference>
<organism evidence="10 11">
    <name type="scientific">Blepharisma stoltei</name>
    <dbReference type="NCBI Taxonomy" id="1481888"/>
    <lineage>
        <taxon>Eukaryota</taxon>
        <taxon>Sar</taxon>
        <taxon>Alveolata</taxon>
        <taxon>Ciliophora</taxon>
        <taxon>Postciliodesmatophora</taxon>
        <taxon>Heterotrichea</taxon>
        <taxon>Heterotrichida</taxon>
        <taxon>Blepharismidae</taxon>
        <taxon>Blepharisma</taxon>
    </lineage>
</organism>
<accession>A0AAU9IXB8</accession>
<dbReference type="GO" id="GO:0007165">
    <property type="term" value="P:signal transduction"/>
    <property type="evidence" value="ECO:0007669"/>
    <property type="project" value="InterPro"/>
</dbReference>
<feature type="binding site" evidence="5">
    <location>
        <position position="443"/>
    </location>
    <ligand>
        <name>Zn(2+)</name>
        <dbReference type="ChEBI" id="CHEBI:29105"/>
        <label>1</label>
    </ligand>
</feature>
<proteinExistence type="inferred from homology"/>
<evidence type="ECO:0000256" key="1">
    <source>
        <dbReference type="ARBA" id="ARBA00022723"/>
    </source>
</evidence>
<evidence type="ECO:0000256" key="4">
    <source>
        <dbReference type="PIRSR" id="PIRSR623088-2"/>
    </source>
</evidence>
<evidence type="ECO:0000256" key="7">
    <source>
        <dbReference type="SAM" id="MobiDB-lite"/>
    </source>
</evidence>
<name>A0AAU9IXB8_9CILI</name>
<keyword evidence="8" id="KW-1133">Transmembrane helix</keyword>
<dbReference type="AlphaFoldDB" id="A0AAU9IXB8"/>
<dbReference type="PANTHER" id="PTHR11347">
    <property type="entry name" value="CYCLIC NUCLEOTIDE PHOSPHODIESTERASE"/>
    <property type="match status" value="1"/>
</dbReference>
<dbReference type="CDD" id="cd00077">
    <property type="entry name" value="HDc"/>
    <property type="match status" value="1"/>
</dbReference>
<keyword evidence="8" id="KW-0812">Transmembrane</keyword>
<dbReference type="Gene3D" id="1.10.1300.10">
    <property type="entry name" value="3'5'-cyclic nucleotide phosphodiesterase, catalytic domain"/>
    <property type="match status" value="1"/>
</dbReference>
<keyword evidence="1 5" id="KW-0479">Metal-binding</keyword>
<evidence type="ECO:0000256" key="2">
    <source>
        <dbReference type="ARBA" id="ARBA00022801"/>
    </source>
</evidence>
<evidence type="ECO:0000259" key="9">
    <source>
        <dbReference type="PROSITE" id="PS51845"/>
    </source>
</evidence>
<keyword evidence="8" id="KW-0472">Membrane</keyword>
<comment type="similarity">
    <text evidence="6">Belongs to the cyclic nucleotide phosphodiesterase family.</text>
</comment>
<gene>
    <name evidence="10" type="ORF">BSTOLATCC_MIC16887</name>
</gene>
<dbReference type="EC" id="3.1.4.-" evidence="6"/>
<feature type="compositionally biased region" description="Low complexity" evidence="7">
    <location>
        <begin position="7"/>
        <end position="22"/>
    </location>
</feature>
<dbReference type="PROSITE" id="PS00126">
    <property type="entry name" value="PDEASE_I_1"/>
    <property type="match status" value="1"/>
</dbReference>
<dbReference type="PROSITE" id="PS51845">
    <property type="entry name" value="PDEASE_I_2"/>
    <property type="match status" value="1"/>
</dbReference>
<dbReference type="Proteomes" id="UP001162131">
    <property type="component" value="Unassembled WGS sequence"/>
</dbReference>
<reference evidence="10" key="1">
    <citation type="submission" date="2021-09" db="EMBL/GenBank/DDBJ databases">
        <authorList>
            <consortium name="AG Swart"/>
            <person name="Singh M."/>
            <person name="Singh A."/>
            <person name="Seah K."/>
            <person name="Emmerich C."/>
        </authorList>
    </citation>
    <scope>NUCLEOTIDE SEQUENCE</scope>
    <source>
        <strain evidence="10">ATCC30299</strain>
    </source>
</reference>
<dbReference type="Pfam" id="PF00233">
    <property type="entry name" value="PDEase_I"/>
    <property type="match status" value="1"/>
</dbReference>
<feature type="binding site" evidence="4">
    <location>
        <position position="480"/>
    </location>
    <ligand>
        <name>AMP</name>
        <dbReference type="ChEBI" id="CHEBI:456215"/>
    </ligand>
</feature>
<feature type="transmembrane region" description="Helical" evidence="8">
    <location>
        <begin position="100"/>
        <end position="120"/>
    </location>
</feature>
<evidence type="ECO:0000256" key="3">
    <source>
        <dbReference type="PIRSR" id="PIRSR623088-1"/>
    </source>
</evidence>